<dbReference type="AlphaFoldDB" id="A0A6A5ZSN2"/>
<dbReference type="Proteomes" id="UP000799770">
    <property type="component" value="Unassembled WGS sequence"/>
</dbReference>
<name>A0A6A5ZSN2_9PLEO</name>
<feature type="compositionally biased region" description="Polar residues" evidence="1">
    <location>
        <begin position="27"/>
        <end position="41"/>
    </location>
</feature>
<dbReference type="OrthoDB" id="3801416at2759"/>
<feature type="region of interest" description="Disordered" evidence="1">
    <location>
        <begin position="210"/>
        <end position="234"/>
    </location>
</feature>
<accession>A0A6A5ZSN2</accession>
<proteinExistence type="predicted"/>
<evidence type="ECO:0000256" key="1">
    <source>
        <dbReference type="SAM" id="MobiDB-lite"/>
    </source>
</evidence>
<reference evidence="2" key="1">
    <citation type="journal article" date="2020" name="Stud. Mycol.">
        <title>101 Dothideomycetes genomes: a test case for predicting lifestyles and emergence of pathogens.</title>
        <authorList>
            <person name="Haridas S."/>
            <person name="Albert R."/>
            <person name="Binder M."/>
            <person name="Bloem J."/>
            <person name="Labutti K."/>
            <person name="Salamov A."/>
            <person name="Andreopoulos B."/>
            <person name="Baker S."/>
            <person name="Barry K."/>
            <person name="Bills G."/>
            <person name="Bluhm B."/>
            <person name="Cannon C."/>
            <person name="Castanera R."/>
            <person name="Culley D."/>
            <person name="Daum C."/>
            <person name="Ezra D."/>
            <person name="Gonzalez J."/>
            <person name="Henrissat B."/>
            <person name="Kuo A."/>
            <person name="Liang C."/>
            <person name="Lipzen A."/>
            <person name="Lutzoni F."/>
            <person name="Magnuson J."/>
            <person name="Mondo S."/>
            <person name="Nolan M."/>
            <person name="Ohm R."/>
            <person name="Pangilinan J."/>
            <person name="Park H.-J."/>
            <person name="Ramirez L."/>
            <person name="Alfaro M."/>
            <person name="Sun H."/>
            <person name="Tritt A."/>
            <person name="Yoshinaga Y."/>
            <person name="Zwiers L.-H."/>
            <person name="Turgeon B."/>
            <person name="Goodwin S."/>
            <person name="Spatafora J."/>
            <person name="Crous P."/>
            <person name="Grigoriev I."/>
        </authorList>
    </citation>
    <scope>NUCLEOTIDE SEQUENCE</scope>
    <source>
        <strain evidence="2">CBS 627.86</strain>
    </source>
</reference>
<protein>
    <submittedName>
        <fullName evidence="2">Uncharacterized protein</fullName>
    </submittedName>
</protein>
<evidence type="ECO:0000313" key="3">
    <source>
        <dbReference type="Proteomes" id="UP000799770"/>
    </source>
</evidence>
<gene>
    <name evidence="2" type="ORF">BDV96DRAFT_594155</name>
</gene>
<keyword evidence="3" id="KW-1185">Reference proteome</keyword>
<evidence type="ECO:0000313" key="2">
    <source>
        <dbReference type="EMBL" id="KAF2122246.1"/>
    </source>
</evidence>
<feature type="region of interest" description="Disordered" evidence="1">
    <location>
        <begin position="1"/>
        <end position="51"/>
    </location>
</feature>
<organism evidence="2 3">
    <name type="scientific">Lophiotrema nucula</name>
    <dbReference type="NCBI Taxonomy" id="690887"/>
    <lineage>
        <taxon>Eukaryota</taxon>
        <taxon>Fungi</taxon>
        <taxon>Dikarya</taxon>
        <taxon>Ascomycota</taxon>
        <taxon>Pezizomycotina</taxon>
        <taxon>Dothideomycetes</taxon>
        <taxon>Pleosporomycetidae</taxon>
        <taxon>Pleosporales</taxon>
        <taxon>Lophiotremataceae</taxon>
        <taxon>Lophiotrema</taxon>
    </lineage>
</organism>
<dbReference type="EMBL" id="ML977311">
    <property type="protein sequence ID" value="KAF2122246.1"/>
    <property type="molecule type" value="Genomic_DNA"/>
</dbReference>
<sequence>MNYTSAKALAARGKGPSVQEPDAYPSPASTLADANNISSDPVSLEEPSEDEAVEDDLTARIRASISYTATCFRTNQTPTVYSDFTVSITNPPSTALTLLRTAEGTFATLITESLTHARYSVPVAPAQRATPFNYAVLSPQWWRKKSKAQIRAGPDADRNKLRQAERYLETRKTNERRGPRSKWFDAERHNLLIGLRAQNVSAEEIAELEGRLEGTGDAEGVNTMAEDSDYQGEG</sequence>